<evidence type="ECO:0000256" key="3">
    <source>
        <dbReference type="ARBA" id="ARBA00022722"/>
    </source>
</evidence>
<keyword evidence="5 6" id="KW-0378">Hydrolase</keyword>
<dbReference type="PANTHER" id="PTHR34276:SF1">
    <property type="entry name" value="MINI-RIBONUCLEASE 3"/>
    <property type="match status" value="1"/>
</dbReference>
<dbReference type="PATRIC" id="fig|86416.3.peg.4542"/>
<feature type="active site" evidence="6">
    <location>
        <position position="28"/>
    </location>
</feature>
<evidence type="ECO:0000259" key="7">
    <source>
        <dbReference type="SMART" id="SM00535"/>
    </source>
</evidence>
<dbReference type="PANTHER" id="PTHR34276">
    <property type="entry name" value="MINI-RIBONUCLEASE 3"/>
    <property type="match status" value="1"/>
</dbReference>
<comment type="similarity">
    <text evidence="6">Belongs to the MrnC RNase family.</text>
</comment>
<evidence type="ECO:0000256" key="6">
    <source>
        <dbReference type="HAMAP-Rule" id="MF_01468"/>
    </source>
</evidence>
<organism evidence="8 9">
    <name type="scientific">Clostridium pasteurianum BC1</name>
    <dbReference type="NCBI Taxonomy" id="86416"/>
    <lineage>
        <taxon>Bacteria</taxon>
        <taxon>Bacillati</taxon>
        <taxon>Bacillota</taxon>
        <taxon>Clostridia</taxon>
        <taxon>Eubacteriales</taxon>
        <taxon>Clostridiaceae</taxon>
        <taxon>Clostridium</taxon>
    </lineage>
</organism>
<dbReference type="KEGG" id="cpas:Clopa_4536"/>
<comment type="subunit">
    <text evidence="6">Homodimer.</text>
</comment>
<evidence type="ECO:0000313" key="8">
    <source>
        <dbReference type="EMBL" id="AGK99243.1"/>
    </source>
</evidence>
<dbReference type="Proteomes" id="UP000013523">
    <property type="component" value="Chromosome"/>
</dbReference>
<keyword evidence="4 6" id="KW-0255">Endonuclease</keyword>
<dbReference type="Pfam" id="PF00636">
    <property type="entry name" value="Ribonuclease_3"/>
    <property type="match status" value="1"/>
</dbReference>
<dbReference type="InterPro" id="IPR036389">
    <property type="entry name" value="RNase_III_sf"/>
</dbReference>
<dbReference type="GO" id="GO:0019843">
    <property type="term" value="F:rRNA binding"/>
    <property type="evidence" value="ECO:0007669"/>
    <property type="project" value="UniProtKB-UniRule"/>
</dbReference>
<dbReference type="GO" id="GO:0005737">
    <property type="term" value="C:cytoplasm"/>
    <property type="evidence" value="ECO:0007669"/>
    <property type="project" value="UniProtKB-SubCell"/>
</dbReference>
<dbReference type="PIRSF" id="PIRSF005520">
    <property type="entry name" value="UCP005520"/>
    <property type="match status" value="1"/>
</dbReference>
<evidence type="ECO:0000256" key="1">
    <source>
        <dbReference type="ARBA" id="ARBA00022517"/>
    </source>
</evidence>
<sequence length="139" mass="16194">MEFNLLKSSFTKQEAKNLNPLVLAFVGDAIYEVFIRTYIVNENRNMHVHKLHIEVVSFVKAHAQSEFIKELLKDLNEEELSIYKRGRNSKSGTVPKNADLCEYRSATGFEALFGYLYLTEQNDRINYFINRIIKIKIGE</sequence>
<dbReference type="STRING" id="86416.Clopa_4536"/>
<dbReference type="EC" id="3.1.26.-" evidence="6"/>
<proteinExistence type="inferred from homology"/>
<evidence type="ECO:0000256" key="4">
    <source>
        <dbReference type="ARBA" id="ARBA00022759"/>
    </source>
</evidence>
<reference evidence="8 9" key="1">
    <citation type="submission" date="2012-01" db="EMBL/GenBank/DDBJ databases">
        <title>Complete sequence of chromosome of Clostridium pasteurianum BC1.</title>
        <authorList>
            <consortium name="US DOE Joint Genome Institute"/>
            <person name="Lucas S."/>
            <person name="Han J."/>
            <person name="Lapidus A."/>
            <person name="Cheng J.-F."/>
            <person name="Goodwin L."/>
            <person name="Pitluck S."/>
            <person name="Peters L."/>
            <person name="Mikhailova N."/>
            <person name="Teshima H."/>
            <person name="Detter J.C."/>
            <person name="Han C."/>
            <person name="Tapia R."/>
            <person name="Land M."/>
            <person name="Hauser L."/>
            <person name="Kyrpides N."/>
            <person name="Ivanova N."/>
            <person name="Pagani I."/>
            <person name="Dunn J."/>
            <person name="Taghavi S."/>
            <person name="Francis A."/>
            <person name="van der Lelie D."/>
            <person name="Woyke T."/>
        </authorList>
    </citation>
    <scope>NUCLEOTIDE SEQUENCE [LARGE SCALE GENOMIC DNA]</scope>
    <source>
        <strain evidence="8 9">BC1</strain>
    </source>
</reference>
<keyword evidence="3 6" id="KW-0540">Nuclease</keyword>
<dbReference type="CDD" id="cd00593">
    <property type="entry name" value="RIBOc"/>
    <property type="match status" value="1"/>
</dbReference>
<dbReference type="EMBL" id="CP003261">
    <property type="protein sequence ID" value="AGK99243.1"/>
    <property type="molecule type" value="Genomic_DNA"/>
</dbReference>
<keyword evidence="6" id="KW-0460">Magnesium</keyword>
<dbReference type="GO" id="GO:0006364">
    <property type="term" value="P:rRNA processing"/>
    <property type="evidence" value="ECO:0007669"/>
    <property type="project" value="UniProtKB-UniRule"/>
</dbReference>
<comment type="cofactor">
    <cofactor evidence="6">
        <name>Mg(2+)</name>
        <dbReference type="ChEBI" id="CHEBI:18420"/>
    </cofactor>
</comment>
<comment type="function">
    <text evidence="6">Involved in correct processing of both the 5' and 3' ends of 23S rRNA precursor. Processes 30S rRNA precursor transcript even in absence of ribonuclease 3 (Rnc); Rnc processes 30S rRNA into smaller rRNA precursors.</text>
</comment>
<dbReference type="InterPro" id="IPR000999">
    <property type="entry name" value="RNase_III_dom"/>
</dbReference>
<dbReference type="HAMAP" id="MF_01468">
    <property type="entry name" value="RNase_Mini_III"/>
    <property type="match status" value="1"/>
</dbReference>
<evidence type="ECO:0000313" key="9">
    <source>
        <dbReference type="Proteomes" id="UP000013523"/>
    </source>
</evidence>
<evidence type="ECO:0000256" key="5">
    <source>
        <dbReference type="ARBA" id="ARBA00022801"/>
    </source>
</evidence>
<keyword evidence="6" id="KW-0699">rRNA-binding</keyword>
<dbReference type="Gene3D" id="1.10.1520.10">
    <property type="entry name" value="Ribonuclease III domain"/>
    <property type="match status" value="1"/>
</dbReference>
<evidence type="ECO:0000256" key="2">
    <source>
        <dbReference type="ARBA" id="ARBA00022552"/>
    </source>
</evidence>
<dbReference type="HOGENOM" id="CLU_091169_2_1_9"/>
<protein>
    <recommendedName>
        <fullName evidence="6">Mini-ribonuclease 3</fullName>
        <shortName evidence="6">Mini-3</shortName>
        <shortName evidence="6">Mini-RNase 3</shortName>
        <ecNumber evidence="6">3.1.26.-</ecNumber>
    </recommendedName>
    <alternativeName>
        <fullName evidence="6">Mini-RNase III</fullName>
        <shortName evidence="6">Mini-III</shortName>
    </alternativeName>
</protein>
<dbReference type="SUPFAM" id="SSF69065">
    <property type="entry name" value="RNase III domain-like"/>
    <property type="match status" value="1"/>
</dbReference>
<name>R4K9K3_CLOPA</name>
<dbReference type="eggNOG" id="COG1939">
    <property type="taxonomic scope" value="Bacteria"/>
</dbReference>
<keyword evidence="2 6" id="KW-0698">rRNA processing</keyword>
<dbReference type="AlphaFoldDB" id="R4K9K3"/>
<dbReference type="GO" id="GO:0004525">
    <property type="term" value="F:ribonuclease III activity"/>
    <property type="evidence" value="ECO:0007669"/>
    <property type="project" value="InterPro"/>
</dbReference>
<dbReference type="InterPro" id="IPR008226">
    <property type="entry name" value="Mini3_fam"/>
</dbReference>
<dbReference type="OrthoDB" id="46571at2"/>
<feature type="domain" description="RNase III" evidence="7">
    <location>
        <begin position="4"/>
        <end position="138"/>
    </location>
</feature>
<keyword evidence="6" id="KW-0963">Cytoplasm</keyword>
<gene>
    <name evidence="6" type="primary">mrnC</name>
    <name evidence="8" type="ORF">Clopa_4536</name>
</gene>
<dbReference type="SMART" id="SM00535">
    <property type="entry name" value="RIBOc"/>
    <property type="match status" value="1"/>
</dbReference>
<dbReference type="RefSeq" id="WP_015617512.1">
    <property type="nucleotide sequence ID" value="NC_021182.1"/>
</dbReference>
<comment type="subcellular location">
    <subcellularLocation>
        <location evidence="6">Cytoplasm</location>
    </subcellularLocation>
</comment>
<keyword evidence="1 6" id="KW-0690">Ribosome biogenesis</keyword>
<keyword evidence="9" id="KW-1185">Reference proteome</keyword>
<accession>R4K9K3</accession>
<keyword evidence="6" id="KW-0694">RNA-binding</keyword>